<name>A0A4Z2EFK4_9TELE</name>
<dbReference type="EMBL" id="SRLO01008200">
    <property type="protein sequence ID" value="TNN27495.1"/>
    <property type="molecule type" value="Genomic_DNA"/>
</dbReference>
<evidence type="ECO:0000313" key="3">
    <source>
        <dbReference type="Proteomes" id="UP000314294"/>
    </source>
</evidence>
<dbReference type="SUPFAM" id="SSF48726">
    <property type="entry name" value="Immunoglobulin"/>
    <property type="match status" value="1"/>
</dbReference>
<dbReference type="OrthoDB" id="6151406at2759"/>
<reference evidence="2 3" key="1">
    <citation type="submission" date="2019-03" db="EMBL/GenBank/DDBJ databases">
        <title>First draft genome of Liparis tanakae, snailfish: a comprehensive survey of snailfish specific genes.</title>
        <authorList>
            <person name="Kim W."/>
            <person name="Song I."/>
            <person name="Jeong J.-H."/>
            <person name="Kim D."/>
            <person name="Kim S."/>
            <person name="Ryu S."/>
            <person name="Song J.Y."/>
            <person name="Lee S.K."/>
        </authorList>
    </citation>
    <scope>NUCLEOTIDE SEQUENCE [LARGE SCALE GENOMIC DNA]</scope>
    <source>
        <tissue evidence="2">Muscle</tissue>
    </source>
</reference>
<keyword evidence="1" id="KW-0732">Signal</keyword>
<dbReference type="Proteomes" id="UP000314294">
    <property type="component" value="Unassembled WGS sequence"/>
</dbReference>
<dbReference type="Gene3D" id="2.60.40.10">
    <property type="entry name" value="Immunoglobulins"/>
    <property type="match status" value="1"/>
</dbReference>
<dbReference type="InterPro" id="IPR013783">
    <property type="entry name" value="Ig-like_fold"/>
</dbReference>
<evidence type="ECO:0000256" key="1">
    <source>
        <dbReference type="SAM" id="SignalP"/>
    </source>
</evidence>
<evidence type="ECO:0008006" key="4">
    <source>
        <dbReference type="Google" id="ProtNLM"/>
    </source>
</evidence>
<protein>
    <recommendedName>
        <fullName evidence="4">Ig-like domain-containing protein</fullName>
    </recommendedName>
</protein>
<organism evidence="2 3">
    <name type="scientific">Liparis tanakae</name>
    <name type="common">Tanaka's snailfish</name>
    <dbReference type="NCBI Taxonomy" id="230148"/>
    <lineage>
        <taxon>Eukaryota</taxon>
        <taxon>Metazoa</taxon>
        <taxon>Chordata</taxon>
        <taxon>Craniata</taxon>
        <taxon>Vertebrata</taxon>
        <taxon>Euteleostomi</taxon>
        <taxon>Actinopterygii</taxon>
        <taxon>Neopterygii</taxon>
        <taxon>Teleostei</taxon>
        <taxon>Neoteleostei</taxon>
        <taxon>Acanthomorphata</taxon>
        <taxon>Eupercaria</taxon>
        <taxon>Perciformes</taxon>
        <taxon>Cottioidei</taxon>
        <taxon>Cottales</taxon>
        <taxon>Liparidae</taxon>
        <taxon>Liparis</taxon>
    </lineage>
</organism>
<dbReference type="AlphaFoldDB" id="A0A4Z2EFK4"/>
<dbReference type="InterPro" id="IPR036179">
    <property type="entry name" value="Ig-like_dom_sf"/>
</dbReference>
<accession>A0A4Z2EFK4</accession>
<comment type="caution">
    <text evidence="2">The sequence shown here is derived from an EMBL/GenBank/DDBJ whole genome shotgun (WGS) entry which is preliminary data.</text>
</comment>
<feature type="chain" id="PRO_5021302735" description="Ig-like domain-containing protein" evidence="1">
    <location>
        <begin position="24"/>
        <end position="114"/>
    </location>
</feature>
<evidence type="ECO:0000313" key="2">
    <source>
        <dbReference type="EMBL" id="TNN27495.1"/>
    </source>
</evidence>
<keyword evidence="3" id="KW-1185">Reference proteome</keyword>
<sequence>MGLTAVCVPGLFLMNILLYCGHARDIWLSVDPDRSAFFTGESVTFTCSVRGGEETGWLYLFKRDGHILDNNFHQKMRTRSVTPALSGQHQCFSNHKGQGPVLESNKVSITVSGE</sequence>
<proteinExistence type="predicted"/>
<feature type="signal peptide" evidence="1">
    <location>
        <begin position="1"/>
        <end position="23"/>
    </location>
</feature>
<gene>
    <name evidence="2" type="ORF">EYF80_062361</name>
</gene>